<proteinExistence type="predicted"/>
<gene>
    <name evidence="1" type="ORF">LCGC14_2891160</name>
</gene>
<organism evidence="1">
    <name type="scientific">marine sediment metagenome</name>
    <dbReference type="NCBI Taxonomy" id="412755"/>
    <lineage>
        <taxon>unclassified sequences</taxon>
        <taxon>metagenomes</taxon>
        <taxon>ecological metagenomes</taxon>
    </lineage>
</organism>
<dbReference type="EMBL" id="LAZR01056664">
    <property type="protein sequence ID" value="KKK73704.1"/>
    <property type="molecule type" value="Genomic_DNA"/>
</dbReference>
<reference evidence="1" key="1">
    <citation type="journal article" date="2015" name="Nature">
        <title>Complex archaea that bridge the gap between prokaryotes and eukaryotes.</title>
        <authorList>
            <person name="Spang A."/>
            <person name="Saw J.H."/>
            <person name="Jorgensen S.L."/>
            <person name="Zaremba-Niedzwiedzka K."/>
            <person name="Martijn J."/>
            <person name="Lind A.E."/>
            <person name="van Eijk R."/>
            <person name="Schleper C."/>
            <person name="Guy L."/>
            <person name="Ettema T.J."/>
        </authorList>
    </citation>
    <scope>NUCLEOTIDE SEQUENCE</scope>
</reference>
<feature type="non-terminal residue" evidence="1">
    <location>
        <position position="1"/>
    </location>
</feature>
<evidence type="ECO:0000313" key="1">
    <source>
        <dbReference type="EMBL" id="KKK73704.1"/>
    </source>
</evidence>
<dbReference type="AlphaFoldDB" id="A0A0F9A543"/>
<name>A0A0F9A543_9ZZZZ</name>
<accession>A0A0F9A543</accession>
<sequence>ALGWPERLGMFCMYCGKTSSAIHCADCFERMRQMPILAAHEFNAKEALISTPSPASETEDKFKVKQHTKILREDYENRVNTRPTNEPPETPLHCDAPMVREEGCWRCTKCGATACEPPETDYLAKIAARTVECPEYKGMICGSCCCCKPPFGQTCVNEGRVLDPRFAELRIGCVCNKGYWNPGASRPKVPCKHCQAKGYTINRDLGVLLECIFPIDGAYNAVLKVMGDKELHRLSLAKGDVFTEALAKAVYEWQEAEKKVTT</sequence>
<comment type="caution">
    <text evidence="1">The sequence shown here is derived from an EMBL/GenBank/DDBJ whole genome shotgun (WGS) entry which is preliminary data.</text>
</comment>
<protein>
    <submittedName>
        <fullName evidence="1">Uncharacterized protein</fullName>
    </submittedName>
</protein>